<keyword evidence="1" id="KW-0378">Hydrolase</keyword>
<dbReference type="EMBL" id="UINC01028139">
    <property type="protein sequence ID" value="SVB08600.1"/>
    <property type="molecule type" value="Genomic_DNA"/>
</dbReference>
<evidence type="ECO:0008006" key="3">
    <source>
        <dbReference type="Google" id="ProtNLM"/>
    </source>
</evidence>
<dbReference type="Pfam" id="PF01546">
    <property type="entry name" value="Peptidase_M20"/>
    <property type="match status" value="1"/>
</dbReference>
<evidence type="ECO:0000313" key="2">
    <source>
        <dbReference type="EMBL" id="SVB08600.1"/>
    </source>
</evidence>
<dbReference type="CDD" id="cd03884">
    <property type="entry name" value="M20_bAS"/>
    <property type="match status" value="1"/>
</dbReference>
<dbReference type="AlphaFoldDB" id="A0A382B448"/>
<gene>
    <name evidence="2" type="ORF">METZ01_LOCUS161454</name>
</gene>
<accession>A0A382B448</accession>
<proteinExistence type="predicted"/>
<sequence>MNDQALQSTDLQADIGRLLERIQTLGQVGALEGGGVCRLALTDQDRDGRNLVLGWMRELGLATRVDQIGNVVGIRQGAEDGAPVMIGSHIDSVATGGLYDGTLGVLAGLEAVHTLNDAGITTRCPVAVGFFTNEEGARFAPDMMGSAVHQGSLPLVDALETVGTDGQSVGSELDRIGYSGDVPVNDLVPRAYLELHIEQGPVLEESGTTIGAVTGVQGISWTEFQFSGISNHAGTTPMRLRHDAGYVAAAVAVEARAIATRLGGHQVATVGVTELSPNLVNVIANQARVTVDLRNTSDSELVLAEARMADFVANTAASEGVELQQRTLARFSPVEFDPQIVGLIEAAAGRYGCSCQRLPSGAGHDAQM</sequence>
<reference evidence="2" key="1">
    <citation type="submission" date="2018-05" db="EMBL/GenBank/DDBJ databases">
        <authorList>
            <person name="Lanie J.A."/>
            <person name="Ng W.-L."/>
            <person name="Kazmierczak K.M."/>
            <person name="Andrzejewski T.M."/>
            <person name="Davidsen T.M."/>
            <person name="Wayne K.J."/>
            <person name="Tettelin H."/>
            <person name="Glass J.I."/>
            <person name="Rusch D."/>
            <person name="Podicherti R."/>
            <person name="Tsui H.-C.T."/>
            <person name="Winkler M.E."/>
        </authorList>
    </citation>
    <scope>NUCLEOTIDE SEQUENCE</scope>
</reference>
<dbReference type="InterPro" id="IPR002933">
    <property type="entry name" value="Peptidase_M20"/>
</dbReference>
<evidence type="ECO:0000256" key="1">
    <source>
        <dbReference type="ARBA" id="ARBA00022801"/>
    </source>
</evidence>
<feature type="non-terminal residue" evidence="2">
    <location>
        <position position="368"/>
    </location>
</feature>
<dbReference type="PANTHER" id="PTHR32494:SF5">
    <property type="entry name" value="ALLANTOATE AMIDOHYDROLASE"/>
    <property type="match status" value="1"/>
</dbReference>
<dbReference type="Gene3D" id="3.30.70.360">
    <property type="match status" value="1"/>
</dbReference>
<dbReference type="GO" id="GO:0016813">
    <property type="term" value="F:hydrolase activity, acting on carbon-nitrogen (but not peptide) bonds, in linear amidines"/>
    <property type="evidence" value="ECO:0007669"/>
    <property type="project" value="InterPro"/>
</dbReference>
<dbReference type="InterPro" id="IPR036264">
    <property type="entry name" value="Bact_exopeptidase_dim_dom"/>
</dbReference>
<dbReference type="SUPFAM" id="SSF55031">
    <property type="entry name" value="Bacterial exopeptidase dimerisation domain"/>
    <property type="match status" value="1"/>
</dbReference>
<dbReference type="PANTHER" id="PTHR32494">
    <property type="entry name" value="ALLANTOATE DEIMINASE-RELATED"/>
    <property type="match status" value="1"/>
</dbReference>
<dbReference type="NCBIfam" id="TIGR01879">
    <property type="entry name" value="hydantase"/>
    <property type="match status" value="1"/>
</dbReference>
<dbReference type="SUPFAM" id="SSF53187">
    <property type="entry name" value="Zn-dependent exopeptidases"/>
    <property type="match status" value="1"/>
</dbReference>
<dbReference type="Gene3D" id="3.40.630.10">
    <property type="entry name" value="Zn peptidases"/>
    <property type="match status" value="1"/>
</dbReference>
<dbReference type="InterPro" id="IPR010158">
    <property type="entry name" value="Amidase_Cbmase"/>
</dbReference>
<protein>
    <recommendedName>
        <fullName evidence="3">Peptidase M20 dimerisation domain-containing protein</fullName>
    </recommendedName>
</protein>
<organism evidence="2">
    <name type="scientific">marine metagenome</name>
    <dbReference type="NCBI Taxonomy" id="408172"/>
    <lineage>
        <taxon>unclassified sequences</taxon>
        <taxon>metagenomes</taxon>
        <taxon>ecological metagenomes</taxon>
    </lineage>
</organism>
<name>A0A382B448_9ZZZZ</name>